<dbReference type="Proteomes" id="UP000887565">
    <property type="component" value="Unplaced"/>
</dbReference>
<dbReference type="InterPro" id="IPR018497">
    <property type="entry name" value="Peptidase_M13_C"/>
</dbReference>
<dbReference type="PANTHER" id="PTHR11733:SF167">
    <property type="entry name" value="FI17812P1-RELATED"/>
    <property type="match status" value="1"/>
</dbReference>
<evidence type="ECO:0000313" key="4">
    <source>
        <dbReference type="WBParaSite" id="nRc.2.0.1.t23870-RA"/>
    </source>
</evidence>
<accession>A0A915JDJ5</accession>
<comment type="similarity">
    <text evidence="1">Belongs to the peptidase M13 family.</text>
</comment>
<dbReference type="SUPFAM" id="SSF55486">
    <property type="entry name" value="Metalloproteases ('zincins'), catalytic domain"/>
    <property type="match status" value="1"/>
</dbReference>
<evidence type="ECO:0000313" key="3">
    <source>
        <dbReference type="Proteomes" id="UP000887565"/>
    </source>
</evidence>
<dbReference type="AlphaFoldDB" id="A0A915JDJ5"/>
<protein>
    <submittedName>
        <fullName evidence="4">Peptidase M13 C-terminal domain-containing protein</fullName>
    </submittedName>
</protein>
<dbReference type="GO" id="GO:0016485">
    <property type="term" value="P:protein processing"/>
    <property type="evidence" value="ECO:0007669"/>
    <property type="project" value="TreeGrafter"/>
</dbReference>
<sequence length="250" mass="28542">METKLFNSKLDRVVHDTSNEDDEPNLDINASYGNLIIQMLTGKILPPSYHPNYPLAVKYGDVGWVMGHELLHAFDENGVDEYVPKINHPFFKEDSRKAFNRRTLCLKKQLYSYCFKQKEKCVNGKHTLAETMADVDGLKVAFMAYKFSSLTLAEDPPITGLTDYSSEQIFFMTAGRSYCTSNKNLNEFLDTTEEHAPNQPRIQISIRNFPGRPISAPFSNKISLFSLKNTIFSLRSKGPVTHKTDRRKCK</sequence>
<dbReference type="PANTHER" id="PTHR11733">
    <property type="entry name" value="ZINC METALLOPROTEASE FAMILY M13 NEPRILYSIN-RELATED"/>
    <property type="match status" value="1"/>
</dbReference>
<dbReference type="InterPro" id="IPR024079">
    <property type="entry name" value="MetalloPept_cat_dom_sf"/>
</dbReference>
<evidence type="ECO:0000259" key="2">
    <source>
        <dbReference type="Pfam" id="PF01431"/>
    </source>
</evidence>
<reference evidence="4" key="1">
    <citation type="submission" date="2022-11" db="UniProtKB">
        <authorList>
            <consortium name="WormBaseParasite"/>
        </authorList>
    </citation>
    <scope>IDENTIFICATION</scope>
</reference>
<dbReference type="GO" id="GO:0004222">
    <property type="term" value="F:metalloendopeptidase activity"/>
    <property type="evidence" value="ECO:0007669"/>
    <property type="project" value="InterPro"/>
</dbReference>
<dbReference type="Pfam" id="PF01431">
    <property type="entry name" value="Peptidase_M13"/>
    <property type="match status" value="1"/>
</dbReference>
<keyword evidence="3" id="KW-1185">Reference proteome</keyword>
<proteinExistence type="inferred from homology"/>
<dbReference type="GO" id="GO:0005886">
    <property type="term" value="C:plasma membrane"/>
    <property type="evidence" value="ECO:0007669"/>
    <property type="project" value="TreeGrafter"/>
</dbReference>
<name>A0A915JDJ5_ROMCU</name>
<feature type="domain" description="Peptidase M13 C-terminal" evidence="2">
    <location>
        <begin position="32"/>
        <end position="210"/>
    </location>
</feature>
<dbReference type="OMA" id="SHAFNCK"/>
<dbReference type="PRINTS" id="PR00786">
    <property type="entry name" value="NEPRILYSIN"/>
</dbReference>
<dbReference type="PROSITE" id="PS51885">
    <property type="entry name" value="NEPRILYSIN"/>
    <property type="match status" value="1"/>
</dbReference>
<evidence type="ECO:0000256" key="1">
    <source>
        <dbReference type="ARBA" id="ARBA00007357"/>
    </source>
</evidence>
<organism evidence="3 4">
    <name type="scientific">Romanomermis culicivorax</name>
    <name type="common">Nematode worm</name>
    <dbReference type="NCBI Taxonomy" id="13658"/>
    <lineage>
        <taxon>Eukaryota</taxon>
        <taxon>Metazoa</taxon>
        <taxon>Ecdysozoa</taxon>
        <taxon>Nematoda</taxon>
        <taxon>Enoplea</taxon>
        <taxon>Dorylaimia</taxon>
        <taxon>Mermithida</taxon>
        <taxon>Mermithoidea</taxon>
        <taxon>Mermithidae</taxon>
        <taxon>Romanomermis</taxon>
    </lineage>
</organism>
<dbReference type="Gene3D" id="3.40.390.10">
    <property type="entry name" value="Collagenase (Catalytic Domain)"/>
    <property type="match status" value="1"/>
</dbReference>
<dbReference type="WBParaSite" id="nRc.2.0.1.t23870-RA">
    <property type="protein sequence ID" value="nRc.2.0.1.t23870-RA"/>
    <property type="gene ID" value="nRc.2.0.1.g23870"/>
</dbReference>
<dbReference type="InterPro" id="IPR000718">
    <property type="entry name" value="Peptidase_M13"/>
</dbReference>